<name>A0ABV2QUU3_9HYPH</name>
<dbReference type="HAMAP" id="MF_00723">
    <property type="entry name" value="Formald_GSH"/>
    <property type="match status" value="1"/>
</dbReference>
<comment type="function">
    <text evidence="5">Catalyzes the condensation of formaldehyde and glutathione to S-hydroxymethylglutathione.</text>
</comment>
<evidence type="ECO:0000256" key="1">
    <source>
        <dbReference type="ARBA" id="ARBA00005495"/>
    </source>
</evidence>
<feature type="domain" description="CENP-V/GFA" evidence="6">
    <location>
        <begin position="22"/>
        <end position="168"/>
    </location>
</feature>
<feature type="binding site" evidence="5">
    <location>
        <position position="31"/>
    </location>
    <ligand>
        <name>Zn(2+)</name>
        <dbReference type="ChEBI" id="CHEBI:29105"/>
        <label>1</label>
        <note>structural</note>
    </ligand>
</feature>
<protein>
    <recommendedName>
        <fullName evidence="5">Glutathione-dependent formaldehyde-activating enzyme</fullName>
        <ecNumber evidence="5">4.4.1.22</ecNumber>
    </recommendedName>
    <alternativeName>
        <fullName evidence="5">S-(hydroxymethyl)glutathione synthase</fullName>
    </alternativeName>
</protein>
<dbReference type="NCBIfam" id="NF003829">
    <property type="entry name" value="PRK05417.1"/>
    <property type="match status" value="1"/>
</dbReference>
<feature type="binding site" evidence="5">
    <location>
        <position position="52"/>
    </location>
    <ligand>
        <name>Zn(2+)</name>
        <dbReference type="ChEBI" id="CHEBI:29105"/>
        <label>2</label>
        <note>catalytic</note>
    </ligand>
</feature>
<dbReference type="EMBL" id="JBEPSM010000001">
    <property type="protein sequence ID" value="MET4632792.1"/>
    <property type="molecule type" value="Genomic_DNA"/>
</dbReference>
<dbReference type="InterPro" id="IPR014185">
    <property type="entry name" value="Formald_GSH"/>
</dbReference>
<evidence type="ECO:0000313" key="8">
    <source>
        <dbReference type="Proteomes" id="UP001549321"/>
    </source>
</evidence>
<dbReference type="PANTHER" id="PTHR33337:SF40">
    <property type="entry name" value="CENP-V_GFA DOMAIN-CONTAINING PROTEIN-RELATED"/>
    <property type="match status" value="1"/>
</dbReference>
<keyword evidence="3 5" id="KW-0862">Zinc</keyword>
<feature type="binding site" evidence="5">
    <location>
        <position position="97"/>
    </location>
    <ligand>
        <name>Zn(2+)</name>
        <dbReference type="ChEBI" id="CHEBI:29105"/>
        <label>1</label>
        <note>structural</note>
    </ligand>
</feature>
<comment type="cofactor">
    <cofactor evidence="5">
        <name>Zn(2+)</name>
        <dbReference type="ChEBI" id="CHEBI:29105"/>
    </cofactor>
    <text evidence="5">Binds 2 Zn(2+) ions per subunit.</text>
</comment>
<gene>
    <name evidence="5" type="primary">gfa</name>
    <name evidence="7" type="ORF">ABIE08_000705</name>
</gene>
<dbReference type="InterPro" id="IPR011057">
    <property type="entry name" value="Mss4-like_sf"/>
</dbReference>
<comment type="caution">
    <text evidence="7">The sequence shown here is derived from an EMBL/GenBank/DDBJ whole genome shotgun (WGS) entry which is preliminary data.</text>
</comment>
<dbReference type="InterPro" id="IPR006913">
    <property type="entry name" value="CENP-V/GFA"/>
</dbReference>
<evidence type="ECO:0000259" key="6">
    <source>
        <dbReference type="PROSITE" id="PS51891"/>
    </source>
</evidence>
<dbReference type="Proteomes" id="UP001549321">
    <property type="component" value="Unassembled WGS sequence"/>
</dbReference>
<dbReference type="Gene3D" id="3.90.1590.10">
    <property type="entry name" value="glutathione-dependent formaldehyde- activating enzyme (gfa)"/>
    <property type="match status" value="1"/>
</dbReference>
<evidence type="ECO:0000313" key="7">
    <source>
        <dbReference type="EMBL" id="MET4632792.1"/>
    </source>
</evidence>
<evidence type="ECO:0000256" key="4">
    <source>
        <dbReference type="ARBA" id="ARBA00023239"/>
    </source>
</evidence>
<dbReference type="PROSITE" id="PS51891">
    <property type="entry name" value="CENP_V_GFA"/>
    <property type="match status" value="1"/>
</dbReference>
<accession>A0ABV2QUU3</accession>
<proteinExistence type="inferred from homology"/>
<feature type="binding site" evidence="5">
    <location>
        <position position="50"/>
    </location>
    <ligand>
        <name>Zn(2+)</name>
        <dbReference type="ChEBI" id="CHEBI:29105"/>
        <label>2</label>
        <note>catalytic</note>
    </ligand>
</feature>
<reference evidence="7 8" key="1">
    <citation type="submission" date="2024-06" db="EMBL/GenBank/DDBJ databases">
        <title>Sorghum-associated microbial communities from plants grown in Nebraska, USA.</title>
        <authorList>
            <person name="Schachtman D."/>
        </authorList>
    </citation>
    <scope>NUCLEOTIDE SEQUENCE [LARGE SCALE GENOMIC DNA]</scope>
    <source>
        <strain evidence="7 8">3207</strain>
    </source>
</reference>
<dbReference type="Pfam" id="PF04828">
    <property type="entry name" value="GFA"/>
    <property type="match status" value="1"/>
</dbReference>
<dbReference type="NCBIfam" id="TIGR02820">
    <property type="entry name" value="formald_GSH"/>
    <property type="match status" value="1"/>
</dbReference>
<organism evidence="7 8">
    <name type="scientific">Kaistia defluvii</name>
    <dbReference type="NCBI Taxonomy" id="410841"/>
    <lineage>
        <taxon>Bacteria</taxon>
        <taxon>Pseudomonadati</taxon>
        <taxon>Pseudomonadota</taxon>
        <taxon>Alphaproteobacteria</taxon>
        <taxon>Hyphomicrobiales</taxon>
        <taxon>Kaistiaceae</taxon>
        <taxon>Kaistia</taxon>
    </lineage>
</organism>
<keyword evidence="8" id="KW-1185">Reference proteome</keyword>
<keyword evidence="4 5" id="KW-0456">Lyase</keyword>
<dbReference type="PANTHER" id="PTHR33337">
    <property type="entry name" value="GFA DOMAIN-CONTAINING PROTEIN"/>
    <property type="match status" value="1"/>
</dbReference>
<feature type="binding site" evidence="5">
    <location>
        <position position="55"/>
    </location>
    <ligand>
        <name>Zn(2+)</name>
        <dbReference type="ChEBI" id="CHEBI:29105"/>
        <label>2</label>
        <note>catalytic</note>
    </ligand>
</feature>
<feature type="binding site" evidence="5">
    <location>
        <position position="29"/>
    </location>
    <ligand>
        <name>Zn(2+)</name>
        <dbReference type="ChEBI" id="CHEBI:29105"/>
        <label>1</label>
        <note>structural</note>
    </ligand>
</feature>
<dbReference type="RefSeq" id="WP_354548802.1">
    <property type="nucleotide sequence ID" value="NZ_JBEPSM010000001.1"/>
</dbReference>
<evidence type="ECO:0000256" key="5">
    <source>
        <dbReference type="HAMAP-Rule" id="MF_00723"/>
    </source>
</evidence>
<dbReference type="GO" id="GO:0051907">
    <property type="term" value="F:S-(hydroxymethyl)glutathione synthase activity"/>
    <property type="evidence" value="ECO:0007669"/>
    <property type="project" value="UniProtKB-EC"/>
</dbReference>
<dbReference type="SUPFAM" id="SSF51316">
    <property type="entry name" value="Mss4-like"/>
    <property type="match status" value="1"/>
</dbReference>
<feature type="binding site" evidence="5">
    <location>
        <position position="100"/>
    </location>
    <ligand>
        <name>Zn(2+)</name>
        <dbReference type="ChEBI" id="CHEBI:29105"/>
        <label>1</label>
        <note>structural</note>
    </ligand>
</feature>
<comment type="similarity">
    <text evidence="1 5">Belongs to the Gfa family.</text>
</comment>
<keyword evidence="2 5" id="KW-0479">Metal-binding</keyword>
<dbReference type="EC" id="4.4.1.22" evidence="5"/>
<evidence type="ECO:0000256" key="2">
    <source>
        <dbReference type="ARBA" id="ARBA00022723"/>
    </source>
</evidence>
<comment type="catalytic activity">
    <reaction evidence="5">
        <text>S-(hydroxymethyl)glutathione = glutathione + formaldehyde</text>
        <dbReference type="Rhea" id="RHEA:22488"/>
        <dbReference type="ChEBI" id="CHEBI:16842"/>
        <dbReference type="ChEBI" id="CHEBI:57925"/>
        <dbReference type="ChEBI" id="CHEBI:58758"/>
        <dbReference type="EC" id="4.4.1.22"/>
    </reaction>
</comment>
<comment type="pathway">
    <text evidence="5">One-carbon metabolism; formaldehyde degradation; formate from formaldehyde (glutathione route): step 1/3.</text>
</comment>
<sequence length="191" mass="20406">MPATVLLHPTIDYGIRKGADDFAGGTLICHCLDKPVRVEIQGQIAHNHACGCTQCWKPEGAIVSIVGVVPTDHVKVAANGDKLAVVNPAATILRHACQVCGVHMHGPVEKDHAFKGLTFVHTELSREEGWQAPQFGAFISSVIEGGVKPDRMGAIRSRIRELGLEPYDCLSPPLMDALAIFAAKKSGVLAE</sequence>
<evidence type="ECO:0000256" key="3">
    <source>
        <dbReference type="ARBA" id="ARBA00022833"/>
    </source>
</evidence>
<dbReference type="PIRSF" id="PIRSF033318">
    <property type="entry name" value="Formald_GSH"/>
    <property type="match status" value="1"/>
</dbReference>